<evidence type="ECO:0000256" key="1">
    <source>
        <dbReference type="PROSITE-ProRule" id="PRU00087"/>
    </source>
</evidence>
<reference evidence="4" key="1">
    <citation type="journal article" date="2006" name="PLoS Biol.">
        <title>Macronuclear genome sequence of the ciliate Tetrahymena thermophila, a model eukaryote.</title>
        <authorList>
            <person name="Eisen J.A."/>
            <person name="Coyne R.S."/>
            <person name="Wu M."/>
            <person name="Wu D."/>
            <person name="Thiagarajan M."/>
            <person name="Wortman J.R."/>
            <person name="Badger J.H."/>
            <person name="Ren Q."/>
            <person name="Amedeo P."/>
            <person name="Jones K.M."/>
            <person name="Tallon L.J."/>
            <person name="Delcher A.L."/>
            <person name="Salzberg S.L."/>
            <person name="Silva J.C."/>
            <person name="Haas B.J."/>
            <person name="Majoros W.H."/>
            <person name="Farzad M."/>
            <person name="Carlton J.M."/>
            <person name="Smith R.K. Jr."/>
            <person name="Garg J."/>
            <person name="Pearlman R.E."/>
            <person name="Karrer K.M."/>
            <person name="Sun L."/>
            <person name="Manning G."/>
            <person name="Elde N.C."/>
            <person name="Turkewitz A.P."/>
            <person name="Asai D.J."/>
            <person name="Wilkes D.E."/>
            <person name="Wang Y."/>
            <person name="Cai H."/>
            <person name="Collins K."/>
            <person name="Stewart B.A."/>
            <person name="Lee S.R."/>
            <person name="Wilamowska K."/>
            <person name="Weinberg Z."/>
            <person name="Ruzzo W.L."/>
            <person name="Wloga D."/>
            <person name="Gaertig J."/>
            <person name="Frankel J."/>
            <person name="Tsao C.-C."/>
            <person name="Gorovsky M.A."/>
            <person name="Keeling P.J."/>
            <person name="Waller R.F."/>
            <person name="Patron N.J."/>
            <person name="Cherry J.M."/>
            <person name="Stover N.A."/>
            <person name="Krieger C.J."/>
            <person name="del Toro C."/>
            <person name="Ryder H.F."/>
            <person name="Williamson S.C."/>
            <person name="Barbeau R.A."/>
            <person name="Hamilton E.P."/>
            <person name="Orias E."/>
        </authorList>
    </citation>
    <scope>NUCLEOTIDE SEQUENCE [LARGE SCALE GENOMIC DNA]</scope>
    <source>
        <strain evidence="4">SB210</strain>
    </source>
</reference>
<dbReference type="Proteomes" id="UP000009168">
    <property type="component" value="Unassembled WGS sequence"/>
</dbReference>
<keyword evidence="2" id="KW-0175">Coiled coil</keyword>
<dbReference type="InterPro" id="IPR017868">
    <property type="entry name" value="Filamin/ABP280_repeat-like"/>
</dbReference>
<dbReference type="GeneID" id="7841081"/>
<dbReference type="HOGENOM" id="CLU_1437124_0_0_1"/>
<dbReference type="InParanoid" id="I7MFE4"/>
<dbReference type="KEGG" id="tet:TTHERM_00590280"/>
<gene>
    <name evidence="3" type="ORF">TTHERM_00590280</name>
</gene>
<proteinExistence type="predicted"/>
<evidence type="ECO:0000313" key="4">
    <source>
        <dbReference type="Proteomes" id="UP000009168"/>
    </source>
</evidence>
<name>I7MFE4_TETTS</name>
<dbReference type="RefSeq" id="XP_001019935.2">
    <property type="nucleotide sequence ID" value="XM_001019935.3"/>
</dbReference>
<sequence>MKEIRITFSNLKLVDKIQHYVPDIEGGYFLEIYYGSKRVTSKPFRVSNQKKEAPITNNLFIFNICGNSLDFILKSYQSYDFVASGQLKLDEVKDQEVVTIDLLVERVVFTRLSFGINVIENIIEKEVIVEKDEDCFKPPEPEIDLEEVRRKEEEERQKLLEEQEALRRAELNKNAITYTNIQVKDAPYY</sequence>
<dbReference type="AlphaFoldDB" id="I7MFE4"/>
<organism evidence="3 4">
    <name type="scientific">Tetrahymena thermophila (strain SB210)</name>
    <dbReference type="NCBI Taxonomy" id="312017"/>
    <lineage>
        <taxon>Eukaryota</taxon>
        <taxon>Sar</taxon>
        <taxon>Alveolata</taxon>
        <taxon>Ciliophora</taxon>
        <taxon>Intramacronucleata</taxon>
        <taxon>Oligohymenophorea</taxon>
        <taxon>Hymenostomatida</taxon>
        <taxon>Tetrahymenina</taxon>
        <taxon>Tetrahymenidae</taxon>
        <taxon>Tetrahymena</taxon>
    </lineage>
</organism>
<evidence type="ECO:0000256" key="2">
    <source>
        <dbReference type="SAM" id="Coils"/>
    </source>
</evidence>
<keyword evidence="4" id="KW-1185">Reference proteome</keyword>
<feature type="repeat" description="Filamin" evidence="1">
    <location>
        <begin position="20"/>
        <end position="48"/>
    </location>
</feature>
<dbReference type="OMA" id="CILMFEL"/>
<protein>
    <submittedName>
        <fullName evidence="3">Uncharacterized protein</fullName>
    </submittedName>
</protein>
<accession>I7MFE4</accession>
<feature type="coiled-coil region" evidence="2">
    <location>
        <begin position="142"/>
        <end position="172"/>
    </location>
</feature>
<dbReference type="EMBL" id="GG662637">
    <property type="protein sequence ID" value="EAR99690.2"/>
    <property type="molecule type" value="Genomic_DNA"/>
</dbReference>
<evidence type="ECO:0000313" key="3">
    <source>
        <dbReference type="EMBL" id="EAR99690.2"/>
    </source>
</evidence>
<dbReference type="PROSITE" id="PS50194">
    <property type="entry name" value="FILAMIN_REPEAT"/>
    <property type="match status" value="1"/>
</dbReference>